<evidence type="ECO:0000256" key="2">
    <source>
        <dbReference type="SAM" id="Phobius"/>
    </source>
</evidence>
<evidence type="ECO:0000313" key="3">
    <source>
        <dbReference type="EMBL" id="CCF84517.1"/>
    </source>
</evidence>
<proteinExistence type="predicted"/>
<dbReference type="RefSeq" id="WP_008478731.1">
    <property type="nucleotide sequence ID" value="NZ_CAGS01000281.1"/>
</dbReference>
<feature type="transmembrane region" description="Helical" evidence="2">
    <location>
        <begin position="180"/>
        <end position="197"/>
    </location>
</feature>
<feature type="transmembrane region" description="Helical" evidence="2">
    <location>
        <begin position="236"/>
        <end position="256"/>
    </location>
</feature>
<feature type="transmembrane region" description="Helical" evidence="2">
    <location>
        <begin position="337"/>
        <end position="356"/>
    </location>
</feature>
<feature type="transmembrane region" description="Helical" evidence="2">
    <location>
        <begin position="138"/>
        <end position="160"/>
    </location>
</feature>
<dbReference type="Proteomes" id="UP000004221">
    <property type="component" value="Unassembled WGS sequence"/>
</dbReference>
<feature type="transmembrane region" description="Helical" evidence="2">
    <location>
        <begin position="268"/>
        <end position="291"/>
    </location>
</feature>
<evidence type="ECO:0008006" key="5">
    <source>
        <dbReference type="Google" id="ProtNLM"/>
    </source>
</evidence>
<gene>
    <name evidence="3" type="ORF">NITHO_3510022</name>
</gene>
<feature type="transmembrane region" description="Helical" evidence="2">
    <location>
        <begin position="81"/>
        <end position="99"/>
    </location>
</feature>
<keyword evidence="4" id="KW-1185">Reference proteome</keyword>
<dbReference type="AlphaFoldDB" id="I4EIK5"/>
<evidence type="ECO:0000313" key="4">
    <source>
        <dbReference type="Proteomes" id="UP000004221"/>
    </source>
</evidence>
<comment type="caution">
    <text evidence="3">The sequence shown here is derived from an EMBL/GenBank/DDBJ whole genome shotgun (WGS) entry which is preliminary data.</text>
</comment>
<feature type="transmembrane region" description="Helical" evidence="2">
    <location>
        <begin position="368"/>
        <end position="386"/>
    </location>
</feature>
<evidence type="ECO:0000256" key="1">
    <source>
        <dbReference type="SAM" id="MobiDB-lite"/>
    </source>
</evidence>
<protein>
    <recommendedName>
        <fullName evidence="5">Cytochrome oxidase subunit I profile domain-containing protein</fullName>
    </recommendedName>
</protein>
<feature type="transmembrane region" description="Helical" evidence="2">
    <location>
        <begin position="209"/>
        <end position="230"/>
    </location>
</feature>
<sequence length="420" mass="44562">MLATRNPFYLMAGLYLLVDALAVAAMALVTADILPSIAGLSWLRVHLLTIGVVTQVILGMLPGIAAAKLGAKAPDPRLTQITWLLVNTSFVLLLVSMPAGMTKLAAVGATGILVATALMLGAVIQSRTRPATERRASLRLYIAGPIFFLVGIMMALSMLLGWSSPGGYFGVIEAHVHANVWGFLGLVVAGFLFDRIPARTGQPLRYSRLVPVTSWLLIIGAAGLVAGPWLAINPMLLVGIVLYMTGTGMLIVNLAATMRAGKRWTPNLAHVLLAYIWMVVPAIIAPAYLLMTGKLPTNEIETSAIAGLVAGWILQIVISALPSRIGEEQDGAGRRDGWWFSVAMLNLGPLALWAAAFVGEATAGSLTVLGYVLILAGWLPPLLLVLKRLFTDPGSPTDQGQHITDPGPSPTRVRQPVLGR</sequence>
<name>I4EIK5_9BACT</name>
<reference evidence="3 4" key="1">
    <citation type="journal article" date="2012" name="ISME J.">
        <title>Nitrification expanded: discovery, physiology and genomics of a nitrite-oxidizing bacterium from the phylum Chloroflexi.</title>
        <authorList>
            <person name="Sorokin D.Y."/>
            <person name="Lucker S."/>
            <person name="Vejmelkova D."/>
            <person name="Kostrikina N.A."/>
            <person name="Kleerebezem R."/>
            <person name="Rijpstra W.I."/>
            <person name="Damste J.S."/>
            <person name="Le Paslier D."/>
            <person name="Muyzer G."/>
            <person name="Wagner M."/>
            <person name="van Loosdrecht M.C."/>
            <person name="Daims H."/>
        </authorList>
    </citation>
    <scope>NUCLEOTIDE SEQUENCE [LARGE SCALE GENOMIC DNA]</scope>
    <source>
        <strain evidence="4">none</strain>
    </source>
</reference>
<keyword evidence="2" id="KW-0472">Membrane</keyword>
<feature type="region of interest" description="Disordered" evidence="1">
    <location>
        <begin position="396"/>
        <end position="420"/>
    </location>
</feature>
<keyword evidence="2" id="KW-0812">Transmembrane</keyword>
<accession>I4EIK5</accession>
<keyword evidence="2" id="KW-1133">Transmembrane helix</keyword>
<feature type="transmembrane region" description="Helical" evidence="2">
    <location>
        <begin position="47"/>
        <end position="69"/>
    </location>
</feature>
<feature type="transmembrane region" description="Helical" evidence="2">
    <location>
        <begin position="105"/>
        <end position="126"/>
    </location>
</feature>
<dbReference type="OrthoDB" id="345021at2"/>
<feature type="transmembrane region" description="Helical" evidence="2">
    <location>
        <begin position="303"/>
        <end position="325"/>
    </location>
</feature>
<organism evidence="3 4">
    <name type="scientific">Nitrolancea hollandica Lb</name>
    <dbReference type="NCBI Taxonomy" id="1129897"/>
    <lineage>
        <taxon>Bacteria</taxon>
        <taxon>Pseudomonadati</taxon>
        <taxon>Thermomicrobiota</taxon>
        <taxon>Thermomicrobia</taxon>
        <taxon>Sphaerobacterales</taxon>
        <taxon>Sphaerobacterineae</taxon>
        <taxon>Sphaerobacteraceae</taxon>
        <taxon>Nitrolancea</taxon>
    </lineage>
</organism>
<dbReference type="EMBL" id="CAGS01000281">
    <property type="protein sequence ID" value="CCF84517.1"/>
    <property type="molecule type" value="Genomic_DNA"/>
</dbReference>